<protein>
    <recommendedName>
        <fullName evidence="14">Peroxisomal membrane protein PEX14</fullName>
    </recommendedName>
    <alternativeName>
        <fullName evidence="15">Peroxin-14</fullName>
    </alternativeName>
    <alternativeName>
        <fullName evidence="16">Ribosomal RNA-processing protein 40</fullName>
    </alternativeName>
</protein>
<dbReference type="GO" id="GO:0003723">
    <property type="term" value="F:RNA binding"/>
    <property type="evidence" value="ECO:0007669"/>
    <property type="project" value="UniProtKB-KW"/>
</dbReference>
<reference evidence="26 27" key="1">
    <citation type="submission" date="2020-09" db="EMBL/GenBank/DDBJ databases">
        <title>De no assembly of potato wild relative species, Solanum commersonii.</title>
        <authorList>
            <person name="Cho K."/>
        </authorList>
    </citation>
    <scope>NUCLEOTIDE SEQUENCE [LARGE SCALE GENOMIC DNA]</scope>
    <source>
        <strain evidence="26">LZ3.2</strain>
        <tissue evidence="26">Leaf</tissue>
    </source>
</reference>
<dbReference type="Gene3D" id="1.10.10.10">
    <property type="entry name" value="Winged helix-like DNA-binding domain superfamily/Winged helix DNA-binding domain"/>
    <property type="match status" value="1"/>
</dbReference>
<feature type="region of interest" description="Disordered" evidence="19">
    <location>
        <begin position="770"/>
        <end position="873"/>
    </location>
</feature>
<dbReference type="Pfam" id="PF23020">
    <property type="entry name" value="PEX14-like_2nd"/>
    <property type="match status" value="1"/>
</dbReference>
<dbReference type="InterPro" id="IPR040554">
    <property type="entry name" value="KPWE_PEX14_dom"/>
</dbReference>
<feature type="compositionally biased region" description="Low complexity" evidence="19">
    <location>
        <begin position="643"/>
        <end position="654"/>
    </location>
</feature>
<feature type="domain" description="Peroxisomal membrane protein PEX14 central plants" evidence="25">
    <location>
        <begin position="390"/>
        <end position="508"/>
    </location>
</feature>
<comment type="similarity">
    <text evidence="2">Belongs to the peroxin-14 family.</text>
</comment>
<feature type="region of interest" description="Disordered" evidence="19">
    <location>
        <begin position="333"/>
        <end position="368"/>
    </location>
</feature>
<keyword evidence="11" id="KW-0811">Translocation</keyword>
<feature type="compositionally biased region" description="Polar residues" evidence="19">
    <location>
        <begin position="743"/>
        <end position="752"/>
    </location>
</feature>
<feature type="domain" description="Exosome complex exonuclease Rrp40 N-terminal" evidence="24">
    <location>
        <begin position="29"/>
        <end position="66"/>
    </location>
</feature>
<feature type="domain" description="Peroxisome membrane anchor protein Pex14p N-terminal" evidence="21">
    <location>
        <begin position="291"/>
        <end position="335"/>
    </location>
</feature>
<keyword evidence="9" id="KW-0653">Protein transport</keyword>
<dbReference type="EMBL" id="JACXVP010000006">
    <property type="protein sequence ID" value="KAG5602398.1"/>
    <property type="molecule type" value="Genomic_DNA"/>
</dbReference>
<dbReference type="GO" id="GO:0000178">
    <property type="term" value="C:exosome (RNase complex)"/>
    <property type="evidence" value="ECO:0007669"/>
    <property type="project" value="UniProtKB-KW"/>
</dbReference>
<dbReference type="Proteomes" id="UP000824120">
    <property type="component" value="Chromosome 6"/>
</dbReference>
<evidence type="ECO:0000256" key="10">
    <source>
        <dbReference type="ARBA" id="ARBA00022989"/>
    </source>
</evidence>
<keyword evidence="10 20" id="KW-1133">Transmembrane helix</keyword>
<evidence type="ECO:0000256" key="18">
    <source>
        <dbReference type="ARBA" id="ARBA00064754"/>
    </source>
</evidence>
<sequence length="873" mass="94632">MGSKPCFIDKLVVPGDVVLDLSSMTNQTIKLGGGLQQDHDAVTVVKAGILRFSKPNKYWIESSHKRYIPTVGDAVLGIVVDKRADSFYVDIKGPMMAFLPVLAFEGGTRRNIPKFEVGTLIYTRIVKANPGINPELSCMDASGKSAEFGPLKDGYMFESSTGLSRMLLSSPTCPVLEGLGKKLAFEIAVGLNGRVWVNAEHKSSIILAANAIINSESLTSVQQKIMVEKLLDRELDNMASQSDSPPNSVNENTQNPATASQPAAEDHQGPKPEAASGSSPASVFVNSEPIREDQVQNAMKFLSHPKVRGSPVMYRRSFLERKGLTKEEIDEAFRRVPDPTPTVTSTQPVSANEDGTQKPPSTSTPQAALQNLQPASAPSNSMTKMGYLSHFHWTHAVIAVGLLAASGAGTAVLFKKSIIPRLKSWIRKVVMDEEEDEKGIVKGKPSLAEEAAVAAKAAAAAAADVARASQEMLASKSEEKRYFEELTSLLNYQVREMKSMTSAIEKLEASAEAGLLFGSGSFWLNNLGVVSVKVYNSQATEWKLVNLFKESFEASLWRIRRACDRLHIRFFLSTPSALPFIIIFALPWNSSNHKCSAHAGQSTTSGRIPVSELDDRRISVTPSRQSYANGKVNGDAHSVRSLSPPASVEPSAAPHPKSYMEVTLTLSGLLVYFLTVSSSIMAMVQRGEKPSNIRDINDQPPNPNQPVPDRVAAKPKPWEVGQSQNNSNFLQSQGSGDGLNYGYQDNLTNGDSSVPWWQRKNARITEIETEGEQNFGSPAAPVQERPVQRSWVPPQPPPVAMAEAAAAIRQPKKSASQNEQLTDDQLLARSSDELQRVTRISESGGTPEANGSSSGLQMSETTPIGEGDQTFSS</sequence>
<evidence type="ECO:0000256" key="20">
    <source>
        <dbReference type="SAM" id="Phobius"/>
    </source>
</evidence>
<evidence type="ECO:0000256" key="16">
    <source>
        <dbReference type="ARBA" id="ARBA00030615"/>
    </source>
</evidence>
<keyword evidence="8" id="KW-0694">RNA-binding</keyword>
<evidence type="ECO:0000256" key="11">
    <source>
        <dbReference type="ARBA" id="ARBA00023010"/>
    </source>
</evidence>
<dbReference type="PANTHER" id="PTHR23058:SF0">
    <property type="entry name" value="PEROXISOMAL MEMBRANE PROTEIN PEX14"/>
    <property type="match status" value="1"/>
</dbReference>
<organism evidence="26 27">
    <name type="scientific">Solanum commersonii</name>
    <name type="common">Commerson's wild potato</name>
    <name type="synonym">Commerson's nightshade</name>
    <dbReference type="NCBI Taxonomy" id="4109"/>
    <lineage>
        <taxon>Eukaryota</taxon>
        <taxon>Viridiplantae</taxon>
        <taxon>Streptophyta</taxon>
        <taxon>Embryophyta</taxon>
        <taxon>Tracheophyta</taxon>
        <taxon>Spermatophyta</taxon>
        <taxon>Magnoliopsida</taxon>
        <taxon>eudicotyledons</taxon>
        <taxon>Gunneridae</taxon>
        <taxon>Pentapetalae</taxon>
        <taxon>asterids</taxon>
        <taxon>lamiids</taxon>
        <taxon>Solanales</taxon>
        <taxon>Solanaceae</taxon>
        <taxon>Solanoideae</taxon>
        <taxon>Solaneae</taxon>
        <taxon>Solanum</taxon>
    </lineage>
</organism>
<dbReference type="InterPro" id="IPR004088">
    <property type="entry name" value="KH_dom_type_1"/>
</dbReference>
<evidence type="ECO:0000256" key="14">
    <source>
        <dbReference type="ARBA" id="ARBA00029502"/>
    </source>
</evidence>
<feature type="compositionally biased region" description="Low complexity" evidence="19">
    <location>
        <begin position="721"/>
        <end position="734"/>
    </location>
</feature>
<dbReference type="SUPFAM" id="SSF110324">
    <property type="entry name" value="Ribosomal L27 protein-like"/>
    <property type="match status" value="1"/>
</dbReference>
<proteinExistence type="inferred from homology"/>
<dbReference type="Gene3D" id="3.30.1370.10">
    <property type="entry name" value="K Homology domain, type 1"/>
    <property type="match status" value="1"/>
</dbReference>
<comment type="subunit">
    <text evidence="18">Interacts with PEX13; forming the PEX13-PEX14 docking complex. Interacts with PEX5 (via WxxxF/Y motifs).</text>
</comment>
<evidence type="ECO:0000256" key="2">
    <source>
        <dbReference type="ARBA" id="ARBA00005443"/>
    </source>
</evidence>
<comment type="subcellular location">
    <subcellularLocation>
        <location evidence="1">Peroxisome membrane</location>
        <topology evidence="1">Single-pass membrane protein</topology>
    </subcellularLocation>
</comment>
<evidence type="ECO:0000256" key="19">
    <source>
        <dbReference type="SAM" id="MobiDB-lite"/>
    </source>
</evidence>
<feature type="transmembrane region" description="Helical" evidence="20">
    <location>
        <begin position="393"/>
        <end position="414"/>
    </location>
</feature>
<dbReference type="InterPro" id="IPR041054">
    <property type="entry name" value="Rrp40_N_euk"/>
</dbReference>
<feature type="domain" description="K Homology" evidence="22">
    <location>
        <begin position="154"/>
        <end position="201"/>
    </location>
</feature>
<keyword evidence="13" id="KW-0576">Peroxisome</keyword>
<evidence type="ECO:0000256" key="6">
    <source>
        <dbReference type="ARBA" id="ARBA00022692"/>
    </source>
</evidence>
<evidence type="ECO:0000256" key="4">
    <source>
        <dbReference type="ARBA" id="ARBA00022448"/>
    </source>
</evidence>
<evidence type="ECO:0000256" key="5">
    <source>
        <dbReference type="ARBA" id="ARBA00022490"/>
    </source>
</evidence>
<feature type="compositionally biased region" description="Polar residues" evidence="19">
    <location>
        <begin position="838"/>
        <end position="862"/>
    </location>
</feature>
<comment type="caution">
    <text evidence="26">The sequence shown here is derived from an EMBL/GenBank/DDBJ whole genome shotgun (WGS) entry which is preliminary data.</text>
</comment>
<dbReference type="InterPro" id="IPR025655">
    <property type="entry name" value="PEX14"/>
</dbReference>
<dbReference type="Gene3D" id="2.40.50.100">
    <property type="match status" value="1"/>
</dbReference>
<feature type="compositionally biased region" description="Polar residues" evidence="19">
    <location>
        <begin position="358"/>
        <end position="368"/>
    </location>
</feature>
<feature type="transmembrane region" description="Helical" evidence="20">
    <location>
        <begin position="664"/>
        <end position="684"/>
    </location>
</feature>
<evidence type="ECO:0000259" key="22">
    <source>
        <dbReference type="Pfam" id="PF15985"/>
    </source>
</evidence>
<evidence type="ECO:0000313" key="27">
    <source>
        <dbReference type="Proteomes" id="UP000824120"/>
    </source>
</evidence>
<evidence type="ECO:0000256" key="17">
    <source>
        <dbReference type="ARBA" id="ARBA00053920"/>
    </source>
</evidence>
<evidence type="ECO:0000256" key="7">
    <source>
        <dbReference type="ARBA" id="ARBA00022835"/>
    </source>
</evidence>
<dbReference type="Pfam" id="PF18311">
    <property type="entry name" value="Rrp40_N"/>
    <property type="match status" value="1"/>
</dbReference>
<evidence type="ECO:0000259" key="24">
    <source>
        <dbReference type="Pfam" id="PF18311"/>
    </source>
</evidence>
<keyword evidence="27" id="KW-1185">Reference proteome</keyword>
<dbReference type="AlphaFoldDB" id="A0A9J5YU27"/>
<dbReference type="SUPFAM" id="SSF54791">
    <property type="entry name" value="Eukaryotic type KH-domain (KH-domain type I)"/>
    <property type="match status" value="1"/>
</dbReference>
<evidence type="ECO:0000256" key="12">
    <source>
        <dbReference type="ARBA" id="ARBA00023136"/>
    </source>
</evidence>
<dbReference type="Pfam" id="PF15985">
    <property type="entry name" value="KH_6"/>
    <property type="match status" value="1"/>
</dbReference>
<dbReference type="InterPro" id="IPR037319">
    <property type="entry name" value="Rrp40_S1"/>
</dbReference>
<keyword evidence="6 20" id="KW-0812">Transmembrane</keyword>
<dbReference type="InterPro" id="IPR012340">
    <property type="entry name" value="NA-bd_OB-fold"/>
</dbReference>
<keyword evidence="7" id="KW-0271">Exosome</keyword>
<dbReference type="OrthoDB" id="441517at2759"/>
<evidence type="ECO:0000256" key="13">
    <source>
        <dbReference type="ARBA" id="ARBA00023140"/>
    </source>
</evidence>
<feature type="region of interest" description="Disordered" evidence="19">
    <location>
        <begin position="237"/>
        <end position="283"/>
    </location>
</feature>
<dbReference type="Pfam" id="PF21262">
    <property type="entry name" value="RRP40_S1"/>
    <property type="match status" value="1"/>
</dbReference>
<dbReference type="CDD" id="cd05790">
    <property type="entry name" value="S1_Rrp40"/>
    <property type="match status" value="1"/>
</dbReference>
<accession>A0A9J5YU27</accession>
<dbReference type="FunFam" id="3.30.1370.10:FF:000038">
    <property type="entry name" value="exosome complex component RRP40"/>
    <property type="match status" value="1"/>
</dbReference>
<evidence type="ECO:0000259" key="21">
    <source>
        <dbReference type="Pfam" id="PF04695"/>
    </source>
</evidence>
<dbReference type="GO" id="GO:0005778">
    <property type="term" value="C:peroxisomal membrane"/>
    <property type="evidence" value="ECO:0007669"/>
    <property type="project" value="UniProtKB-SubCell"/>
</dbReference>
<dbReference type="InterPro" id="IPR036388">
    <property type="entry name" value="WH-like_DNA-bd_sf"/>
</dbReference>
<feature type="region of interest" description="Disordered" evidence="19">
    <location>
        <begin position="622"/>
        <end position="654"/>
    </location>
</feature>
<dbReference type="InterPro" id="IPR049469">
    <property type="entry name" value="RRP40_KH-I"/>
</dbReference>
<evidence type="ECO:0000256" key="8">
    <source>
        <dbReference type="ARBA" id="ARBA00022884"/>
    </source>
</evidence>
<name>A0A9J5YU27_SOLCO</name>
<dbReference type="FunFam" id="2.40.50.100:FF:000054">
    <property type="entry name" value="Exosome complex exonuclease RRP40"/>
    <property type="match status" value="1"/>
</dbReference>
<feature type="region of interest" description="Disordered" evidence="19">
    <location>
        <begin position="691"/>
        <end position="754"/>
    </location>
</feature>
<dbReference type="InterPro" id="IPR006785">
    <property type="entry name" value="Pex14_N"/>
</dbReference>
<gene>
    <name evidence="26" type="ORF">H5410_033768</name>
</gene>
<evidence type="ECO:0000256" key="15">
    <source>
        <dbReference type="ARBA" id="ARBA00029691"/>
    </source>
</evidence>
<keyword evidence="12 20" id="KW-0472">Membrane</keyword>
<comment type="similarity">
    <text evidence="3">Belongs to the RRP40 family.</text>
</comment>
<dbReference type="GO" id="GO:0016560">
    <property type="term" value="P:protein import into peroxisome matrix, docking"/>
    <property type="evidence" value="ECO:0007669"/>
    <property type="project" value="InterPro"/>
</dbReference>
<dbReference type="Gene3D" id="2.40.50.140">
    <property type="entry name" value="Nucleic acid-binding proteins"/>
    <property type="match status" value="1"/>
</dbReference>
<evidence type="ECO:0000259" key="25">
    <source>
        <dbReference type="Pfam" id="PF23020"/>
    </source>
</evidence>
<keyword evidence="4" id="KW-0813">Transport</keyword>
<keyword evidence="5" id="KW-0963">Cytoplasm</keyword>
<dbReference type="GO" id="GO:1990429">
    <property type="term" value="C:peroxisomal importomer complex"/>
    <property type="evidence" value="ECO:0007669"/>
    <property type="project" value="TreeGrafter"/>
</dbReference>
<evidence type="ECO:0000256" key="9">
    <source>
        <dbReference type="ARBA" id="ARBA00022927"/>
    </source>
</evidence>
<dbReference type="InterPro" id="IPR036612">
    <property type="entry name" value="KH_dom_type_1_sf"/>
</dbReference>
<evidence type="ECO:0000256" key="1">
    <source>
        <dbReference type="ARBA" id="ARBA00004549"/>
    </source>
</evidence>
<feature type="compositionally biased region" description="Polar residues" evidence="19">
    <location>
        <begin position="238"/>
        <end position="261"/>
    </location>
</feature>
<dbReference type="FunFam" id="1.10.10.10:FF:000217">
    <property type="entry name" value="Peroxisomal membrane protein PEX14"/>
    <property type="match status" value="1"/>
</dbReference>
<dbReference type="PANTHER" id="PTHR23058">
    <property type="entry name" value="PEROXISOMAL MEMBRANE PROTEIN PEX14"/>
    <property type="match status" value="1"/>
</dbReference>
<dbReference type="CDD" id="cd22526">
    <property type="entry name" value="KH-I_Rrp40"/>
    <property type="match status" value="1"/>
</dbReference>
<dbReference type="Pfam" id="PF17733">
    <property type="entry name" value="KPWE_dom"/>
    <property type="match status" value="1"/>
</dbReference>
<feature type="transmembrane region" description="Helical" evidence="20">
    <location>
        <begin position="568"/>
        <end position="588"/>
    </location>
</feature>
<dbReference type="GO" id="GO:0005102">
    <property type="term" value="F:signaling receptor binding"/>
    <property type="evidence" value="ECO:0007669"/>
    <property type="project" value="TreeGrafter"/>
</dbReference>
<evidence type="ECO:0000313" key="26">
    <source>
        <dbReference type="EMBL" id="KAG5602398.1"/>
    </source>
</evidence>
<evidence type="ECO:0000256" key="3">
    <source>
        <dbReference type="ARBA" id="ARBA00007841"/>
    </source>
</evidence>
<dbReference type="SUPFAM" id="SSF50249">
    <property type="entry name" value="Nucleic acid-binding proteins"/>
    <property type="match status" value="1"/>
</dbReference>
<evidence type="ECO:0000259" key="23">
    <source>
        <dbReference type="Pfam" id="PF17733"/>
    </source>
</evidence>
<feature type="compositionally biased region" description="Low complexity" evidence="19">
    <location>
        <begin position="800"/>
        <end position="809"/>
    </location>
</feature>
<dbReference type="Pfam" id="PF04695">
    <property type="entry name" value="Pex14_N"/>
    <property type="match status" value="1"/>
</dbReference>
<dbReference type="InterPro" id="IPR054154">
    <property type="entry name" value="PEX14-like_M_plants"/>
</dbReference>
<feature type="domain" description="Peroxisomal membrane protein PEX14-like KPWE" evidence="23">
    <location>
        <begin position="679"/>
        <end position="719"/>
    </location>
</feature>
<comment type="function">
    <text evidence="17">Component of the PEX13-PEX14 docking complex, a translocon channel that specifically mediates the import of peroxisomal cargo proteins bound to PEX5 receptor. The PEX13-PEX14 docking complex forms a large import pore which can be opened to a diameter of about 9 nm. Mechanistically, PEX5 receptor along with cargo proteins associates with the PEX14 subunit of the PEX13-PEX14 docking complex in the cytosol, leading to the insertion of the receptor into the organelle membrane with the concomitant translocation of the cargo into the peroxisome matrix.</text>
</comment>
<dbReference type="FunFam" id="2.40.50.140:FF:000127">
    <property type="entry name" value="Exosome complex component RRP40"/>
    <property type="match status" value="1"/>
</dbReference>